<feature type="binding site" evidence="4">
    <location>
        <position position="64"/>
    </location>
    <ligand>
        <name>Zn(2+)</name>
        <dbReference type="ChEBI" id="CHEBI:29105"/>
    </ligand>
</feature>
<evidence type="ECO:0000256" key="3">
    <source>
        <dbReference type="ARBA" id="ARBA00022833"/>
    </source>
</evidence>
<comment type="catalytic activity">
    <reaction evidence="4">
        <text>S-adenosyl-L-homocysteine + H2O + H(+) = S-inosyl-L-homocysteine + NH4(+)</text>
        <dbReference type="Rhea" id="RHEA:20716"/>
        <dbReference type="ChEBI" id="CHEBI:15377"/>
        <dbReference type="ChEBI" id="CHEBI:15378"/>
        <dbReference type="ChEBI" id="CHEBI:28938"/>
        <dbReference type="ChEBI" id="CHEBI:57856"/>
        <dbReference type="ChEBI" id="CHEBI:57985"/>
        <dbReference type="EC" id="3.5.4.28"/>
    </reaction>
</comment>
<evidence type="ECO:0000313" key="7">
    <source>
        <dbReference type="Proteomes" id="UP001158066"/>
    </source>
</evidence>
<feature type="binding site" evidence="4">
    <location>
        <position position="306"/>
    </location>
    <ligand>
        <name>substrate</name>
    </ligand>
</feature>
<evidence type="ECO:0000256" key="4">
    <source>
        <dbReference type="HAMAP-Rule" id="MF_01281"/>
    </source>
</evidence>
<keyword evidence="3 4" id="KW-0862">Zinc</keyword>
<dbReference type="InterPro" id="IPR032466">
    <property type="entry name" value="Metal_Hydrolase"/>
</dbReference>
<comment type="catalytic activity">
    <reaction evidence="4">
        <text>S-methyl-5'-thioadenosine + H2O + H(+) = S-methyl-5'-thioinosine + NH4(+)</text>
        <dbReference type="Rhea" id="RHEA:25025"/>
        <dbReference type="ChEBI" id="CHEBI:15377"/>
        <dbReference type="ChEBI" id="CHEBI:15378"/>
        <dbReference type="ChEBI" id="CHEBI:17509"/>
        <dbReference type="ChEBI" id="CHEBI:28938"/>
        <dbReference type="ChEBI" id="CHEBI:48595"/>
        <dbReference type="EC" id="3.5.4.31"/>
    </reaction>
</comment>
<dbReference type="SUPFAM" id="SSF51338">
    <property type="entry name" value="Composite domain of metallo-dependent hydrolases"/>
    <property type="match status" value="1"/>
</dbReference>
<feature type="domain" description="Amidohydrolase-related" evidence="5">
    <location>
        <begin position="53"/>
        <end position="411"/>
    </location>
</feature>
<dbReference type="GO" id="GO:0090614">
    <property type="term" value="F:5'-methylthioadenosine deaminase activity"/>
    <property type="evidence" value="ECO:0007669"/>
    <property type="project" value="UniProtKB-UniRule"/>
</dbReference>
<protein>
    <recommendedName>
        <fullName evidence="4">5-methylthioadenosine/S-adenosylhomocysteine deaminase</fullName>
        <shortName evidence="4">MTA/SAH deaminase</shortName>
        <ecNumber evidence="4">3.5.4.28</ecNumber>
        <ecNumber evidence="4">3.5.4.31</ecNumber>
    </recommendedName>
</protein>
<comment type="caution">
    <text evidence="6">The sequence shown here is derived from an EMBL/GenBank/DDBJ whole genome shotgun (WGS) entry which is preliminary data.</text>
</comment>
<dbReference type="Pfam" id="PF01979">
    <property type="entry name" value="Amidohydro_1"/>
    <property type="match status" value="1"/>
</dbReference>
<dbReference type="FunFam" id="3.20.20.140:FF:000014">
    <property type="entry name" value="5-methylthioadenosine/S-adenosylhomocysteine deaminase"/>
    <property type="match status" value="1"/>
</dbReference>
<dbReference type="GO" id="GO:0050270">
    <property type="term" value="F:S-adenosylhomocysteine deaminase activity"/>
    <property type="evidence" value="ECO:0007669"/>
    <property type="project" value="UniProtKB-UniRule"/>
</dbReference>
<dbReference type="Gene3D" id="3.20.20.140">
    <property type="entry name" value="Metal-dependent hydrolases"/>
    <property type="match status" value="1"/>
</dbReference>
<dbReference type="InterPro" id="IPR023512">
    <property type="entry name" value="Deaminase_MtaD/DadD"/>
</dbReference>
<keyword evidence="2 4" id="KW-0378">Hydrolase</keyword>
<feature type="binding site" evidence="4">
    <location>
        <position position="91"/>
    </location>
    <ligand>
        <name>substrate</name>
    </ligand>
</feature>
<dbReference type="EC" id="3.5.4.31" evidence="4"/>
<dbReference type="EMBL" id="FXUF01000002">
    <property type="protein sequence ID" value="SMP44386.1"/>
    <property type="molecule type" value="Genomic_DNA"/>
</dbReference>
<dbReference type="NCBIfam" id="NF005557">
    <property type="entry name" value="PRK07228.1"/>
    <property type="match status" value="1"/>
</dbReference>
<dbReference type="RefSeq" id="WP_283408081.1">
    <property type="nucleotide sequence ID" value="NZ_FXUF01000002.1"/>
</dbReference>
<dbReference type="EC" id="3.5.4.28" evidence="4"/>
<feature type="binding site" evidence="4">
    <location>
        <position position="62"/>
    </location>
    <ligand>
        <name>Zn(2+)</name>
        <dbReference type="ChEBI" id="CHEBI:29105"/>
    </ligand>
</feature>
<dbReference type="PANTHER" id="PTHR43794">
    <property type="entry name" value="AMINOHYDROLASE SSNA-RELATED"/>
    <property type="match status" value="1"/>
</dbReference>
<evidence type="ECO:0000256" key="1">
    <source>
        <dbReference type="ARBA" id="ARBA00022723"/>
    </source>
</evidence>
<comment type="cofactor">
    <cofactor evidence="4">
        <name>Zn(2+)</name>
        <dbReference type="ChEBI" id="CHEBI:29105"/>
    </cofactor>
    <text evidence="4">Binds 1 zinc ion per subunit.</text>
</comment>
<dbReference type="PANTHER" id="PTHR43794:SF11">
    <property type="entry name" value="AMIDOHYDROLASE-RELATED DOMAIN-CONTAINING PROTEIN"/>
    <property type="match status" value="1"/>
</dbReference>
<name>A0AA46AI08_9CLOT</name>
<feature type="binding site" evidence="4">
    <location>
        <position position="221"/>
    </location>
    <ligand>
        <name>substrate</name>
    </ligand>
</feature>
<dbReference type="GO" id="GO:0046872">
    <property type="term" value="F:metal ion binding"/>
    <property type="evidence" value="ECO:0007669"/>
    <property type="project" value="UniProtKB-KW"/>
</dbReference>
<dbReference type="Gene3D" id="2.30.40.10">
    <property type="entry name" value="Urease, subunit C, domain 1"/>
    <property type="match status" value="1"/>
</dbReference>
<evidence type="ECO:0000313" key="6">
    <source>
        <dbReference type="EMBL" id="SMP44386.1"/>
    </source>
</evidence>
<dbReference type="HAMAP" id="MF_01281">
    <property type="entry name" value="MTA_SAH_deamin"/>
    <property type="match status" value="1"/>
</dbReference>
<comment type="caution">
    <text evidence="4">Lacks conserved residue(s) required for the propagation of feature annotation.</text>
</comment>
<feature type="binding site" evidence="4">
    <location>
        <position position="218"/>
    </location>
    <ligand>
        <name>Zn(2+)</name>
        <dbReference type="ChEBI" id="CHEBI:29105"/>
    </ligand>
</feature>
<dbReference type="SUPFAM" id="SSF51556">
    <property type="entry name" value="Metallo-dependent hydrolases"/>
    <property type="match status" value="1"/>
</dbReference>
<dbReference type="InterPro" id="IPR011059">
    <property type="entry name" value="Metal-dep_hydrolase_composite"/>
</dbReference>
<comment type="similarity">
    <text evidence="4">Belongs to the metallo-dependent hydrolases superfamily. MTA/SAH deaminase family.</text>
</comment>
<evidence type="ECO:0000256" key="2">
    <source>
        <dbReference type="ARBA" id="ARBA00022801"/>
    </source>
</evidence>
<dbReference type="InterPro" id="IPR050287">
    <property type="entry name" value="MTA/SAH_deaminase"/>
</dbReference>
<reference evidence="6" key="1">
    <citation type="submission" date="2017-05" db="EMBL/GenBank/DDBJ databases">
        <authorList>
            <person name="Varghese N."/>
            <person name="Submissions S."/>
        </authorList>
    </citation>
    <scope>NUCLEOTIDE SEQUENCE</scope>
    <source>
        <strain evidence="6">Su22</strain>
    </source>
</reference>
<sequence>MKRLLIRDGHIVTMNQQKEIMKGDLLIENDRITAIAPRLNVDDCEVLEAGGMTVIPGFIQTHIHLTQTLLRGQADDLELLDWLKKRVWPLEGSHTAESNYVSAKLGIAELIKGGTTAIIDMETVHHTESAFEALLETGYRAISGKCMMDYGNGVPASLMEKTSDSINESLRLMKKWHGTGGGRIDYAFAPRFVVSCTEELLVQVKDLAAEYGVMVHTHASENRGEIELVQRDRGMRNIQYLKHLGLTGENLILAHCIWLDEEEMQILADTGTKIAHCPSSNMKLASGIAKIPELMEMNAQVSLAADGAPCNNNLDMFREMRHAALIQKARLLSPTVMPAATIFEMATMGGARAMGKERELGSLEPGKKADVVLVKMDTLHNAPWESGDPVSQLVYSATAADVDTTIINGEILMKNRQLTTINEAALKDEANRLIKERITTAGVVK</sequence>
<keyword evidence="1 4" id="KW-0479">Metal-binding</keyword>
<feature type="binding site" evidence="4">
    <location>
        <position position="306"/>
    </location>
    <ligand>
        <name>Zn(2+)</name>
        <dbReference type="ChEBI" id="CHEBI:29105"/>
    </ligand>
</feature>
<dbReference type="CDD" id="cd01298">
    <property type="entry name" value="ATZ_TRZ_like"/>
    <property type="match status" value="1"/>
</dbReference>
<dbReference type="AlphaFoldDB" id="A0AA46AI08"/>
<evidence type="ECO:0000259" key="5">
    <source>
        <dbReference type="Pfam" id="PF01979"/>
    </source>
</evidence>
<organism evidence="6 7">
    <name type="scientific">Anoxynatronum buryatiense</name>
    <dbReference type="NCBI Taxonomy" id="489973"/>
    <lineage>
        <taxon>Bacteria</taxon>
        <taxon>Bacillati</taxon>
        <taxon>Bacillota</taxon>
        <taxon>Clostridia</taxon>
        <taxon>Eubacteriales</taxon>
        <taxon>Clostridiaceae</taxon>
        <taxon>Anoxynatronum</taxon>
    </lineage>
</organism>
<dbReference type="InterPro" id="IPR006680">
    <property type="entry name" value="Amidohydro-rel"/>
</dbReference>
<dbReference type="Proteomes" id="UP001158066">
    <property type="component" value="Unassembled WGS sequence"/>
</dbReference>
<accession>A0AA46AI08</accession>
<proteinExistence type="inferred from homology"/>
<gene>
    <name evidence="4" type="primary">mtaD</name>
    <name evidence="6" type="ORF">SAMN06296020_102171</name>
</gene>
<keyword evidence="7" id="KW-1185">Reference proteome</keyword>
<comment type="function">
    <text evidence="4">Catalyzes the deamination of 5-methylthioadenosine and S-adenosyl-L-homocysteine into 5-methylthioinosine and S-inosyl-L-homocysteine, respectively. Is also able to deaminate adenosine.</text>
</comment>